<dbReference type="GeneID" id="55988530"/>
<accession>A0A7H8QJ10</accession>
<dbReference type="EMBL" id="CP055898">
    <property type="protein sequence ID" value="QKX53937.1"/>
    <property type="molecule type" value="Genomic_DNA"/>
</dbReference>
<reference evidence="2" key="1">
    <citation type="submission" date="2020-06" db="EMBL/GenBank/DDBJ databases">
        <title>A chromosome-scale genome assembly of Talaromyces rugulosus W13939.</title>
        <authorList>
            <person name="Wang B."/>
            <person name="Guo L."/>
            <person name="Ye K."/>
            <person name="Wang L."/>
        </authorList>
    </citation>
    <scope>NUCLEOTIDE SEQUENCE [LARGE SCALE GENOMIC DNA]</scope>
    <source>
        <strain evidence="2">W13939</strain>
    </source>
</reference>
<dbReference type="AlphaFoldDB" id="A0A7H8QJ10"/>
<name>A0A7H8QJ10_TALRU</name>
<sequence>MLRSIPCKLSGESLRNKSKLNFSLDFTDKAFPAKSVLPRPQAQIIERHDSYMRSLTTIVLVCILVAKAASGIRIPDWETYFTLCALFGIYYTRQPTAYIAM</sequence>
<dbReference type="KEGG" id="trg:TRUGW13939_01017"/>
<gene>
    <name evidence="1" type="ORF">TRUGW13939_01017</name>
</gene>
<evidence type="ECO:0000313" key="1">
    <source>
        <dbReference type="EMBL" id="QKX53937.1"/>
    </source>
</evidence>
<proteinExistence type="predicted"/>
<dbReference type="Proteomes" id="UP000509510">
    <property type="component" value="Chromosome I"/>
</dbReference>
<dbReference type="RefSeq" id="XP_035340116.1">
    <property type="nucleotide sequence ID" value="XM_035484223.1"/>
</dbReference>
<organism evidence="1 2">
    <name type="scientific">Talaromyces rugulosus</name>
    <name type="common">Penicillium rugulosum</name>
    <dbReference type="NCBI Taxonomy" id="121627"/>
    <lineage>
        <taxon>Eukaryota</taxon>
        <taxon>Fungi</taxon>
        <taxon>Dikarya</taxon>
        <taxon>Ascomycota</taxon>
        <taxon>Pezizomycotina</taxon>
        <taxon>Eurotiomycetes</taxon>
        <taxon>Eurotiomycetidae</taxon>
        <taxon>Eurotiales</taxon>
        <taxon>Trichocomaceae</taxon>
        <taxon>Talaromyces</taxon>
        <taxon>Talaromyces sect. Islandici</taxon>
    </lineage>
</organism>
<evidence type="ECO:0000313" key="2">
    <source>
        <dbReference type="Proteomes" id="UP000509510"/>
    </source>
</evidence>
<protein>
    <submittedName>
        <fullName evidence="1">Uncharacterized protein</fullName>
    </submittedName>
</protein>
<keyword evidence="2" id="KW-1185">Reference proteome</keyword>